<dbReference type="PANTHER" id="PTHR34128">
    <property type="entry name" value="CYTOCHROME C-TYPE BIOGENESIS PROTEIN CCME HOMOLOG, MITOCHONDRIAL"/>
    <property type="match status" value="1"/>
</dbReference>
<evidence type="ECO:0000256" key="9">
    <source>
        <dbReference type="SAM" id="MobiDB-lite"/>
    </source>
</evidence>
<name>A0A3B0UCI9_9ZZZZ</name>
<feature type="region of interest" description="Disordered" evidence="9">
    <location>
        <begin position="141"/>
        <end position="169"/>
    </location>
</feature>
<keyword evidence="2" id="KW-0349">Heme</keyword>
<evidence type="ECO:0000256" key="6">
    <source>
        <dbReference type="ARBA" id="ARBA00022989"/>
    </source>
</evidence>
<evidence type="ECO:0000256" key="2">
    <source>
        <dbReference type="ARBA" id="ARBA00022617"/>
    </source>
</evidence>
<dbReference type="GO" id="GO:0017004">
    <property type="term" value="P:cytochrome complex assembly"/>
    <property type="evidence" value="ECO:0007669"/>
    <property type="project" value="UniProtKB-KW"/>
</dbReference>
<proteinExistence type="inferred from homology"/>
<dbReference type="InterPro" id="IPR004329">
    <property type="entry name" value="CcmE"/>
</dbReference>
<accession>A0A3B0UCI9</accession>
<dbReference type="HAMAP" id="MF_01959">
    <property type="entry name" value="CcmE"/>
    <property type="match status" value="1"/>
</dbReference>
<evidence type="ECO:0000256" key="5">
    <source>
        <dbReference type="ARBA" id="ARBA00022748"/>
    </source>
</evidence>
<evidence type="ECO:0000313" key="10">
    <source>
        <dbReference type="EMBL" id="VAW22289.1"/>
    </source>
</evidence>
<keyword evidence="3" id="KW-0812">Transmembrane</keyword>
<evidence type="ECO:0000256" key="7">
    <source>
        <dbReference type="ARBA" id="ARBA00023004"/>
    </source>
</evidence>
<keyword evidence="6" id="KW-1133">Transmembrane helix</keyword>
<dbReference type="GO" id="GO:0046872">
    <property type="term" value="F:metal ion binding"/>
    <property type="evidence" value="ECO:0007669"/>
    <property type="project" value="UniProtKB-KW"/>
</dbReference>
<dbReference type="InterPro" id="IPR036127">
    <property type="entry name" value="CcmE-like_sf"/>
</dbReference>
<keyword evidence="8" id="KW-0472">Membrane</keyword>
<reference evidence="10" key="1">
    <citation type="submission" date="2018-06" db="EMBL/GenBank/DDBJ databases">
        <authorList>
            <person name="Zhirakovskaya E."/>
        </authorList>
    </citation>
    <scope>NUCLEOTIDE SEQUENCE</scope>
</reference>
<dbReference type="GO" id="GO:0020037">
    <property type="term" value="F:heme binding"/>
    <property type="evidence" value="ECO:0007669"/>
    <property type="project" value="InterPro"/>
</dbReference>
<dbReference type="EMBL" id="UOEQ01000408">
    <property type="protein sequence ID" value="VAW22289.1"/>
    <property type="molecule type" value="Genomic_DNA"/>
</dbReference>
<dbReference type="SUPFAM" id="SSF82093">
    <property type="entry name" value="Heme chaperone CcmE"/>
    <property type="match status" value="1"/>
</dbReference>
<dbReference type="InterPro" id="IPR012340">
    <property type="entry name" value="NA-bd_OB-fold"/>
</dbReference>
<dbReference type="NCBIfam" id="NF009727">
    <property type="entry name" value="PRK13254.1-1"/>
    <property type="match status" value="1"/>
</dbReference>
<evidence type="ECO:0000256" key="8">
    <source>
        <dbReference type="ARBA" id="ARBA00023136"/>
    </source>
</evidence>
<feature type="compositionally biased region" description="Gly residues" evidence="9">
    <location>
        <begin position="157"/>
        <end position="169"/>
    </location>
</feature>
<evidence type="ECO:0000256" key="1">
    <source>
        <dbReference type="ARBA" id="ARBA00004370"/>
    </source>
</evidence>
<feature type="compositionally biased region" description="Low complexity" evidence="9">
    <location>
        <begin position="147"/>
        <end position="156"/>
    </location>
</feature>
<comment type="subcellular location">
    <subcellularLocation>
        <location evidence="1">Membrane</location>
    </subcellularLocation>
</comment>
<dbReference type="Gene3D" id="2.40.50.140">
    <property type="entry name" value="Nucleic acid-binding proteins"/>
    <property type="match status" value="1"/>
</dbReference>
<dbReference type="GO" id="GO:0017003">
    <property type="term" value="P:protein-heme linkage"/>
    <property type="evidence" value="ECO:0007669"/>
    <property type="project" value="InterPro"/>
</dbReference>
<evidence type="ECO:0000256" key="4">
    <source>
        <dbReference type="ARBA" id="ARBA00022723"/>
    </source>
</evidence>
<protein>
    <submittedName>
        <fullName evidence="10">Cytochrome c-type biogenesis protein CcmE, heme chaperone</fullName>
    </submittedName>
</protein>
<keyword evidence="4" id="KW-0479">Metal-binding</keyword>
<dbReference type="GO" id="GO:0005886">
    <property type="term" value="C:plasma membrane"/>
    <property type="evidence" value="ECO:0007669"/>
    <property type="project" value="InterPro"/>
</dbReference>
<dbReference type="Pfam" id="PF03100">
    <property type="entry name" value="CcmE"/>
    <property type="match status" value="1"/>
</dbReference>
<dbReference type="NCBIfam" id="NF009731">
    <property type="entry name" value="PRK13254.1-5"/>
    <property type="match status" value="1"/>
</dbReference>
<dbReference type="AlphaFoldDB" id="A0A3B0UCI9"/>
<organism evidence="10">
    <name type="scientific">hydrothermal vent metagenome</name>
    <dbReference type="NCBI Taxonomy" id="652676"/>
    <lineage>
        <taxon>unclassified sequences</taxon>
        <taxon>metagenomes</taxon>
        <taxon>ecological metagenomes</taxon>
    </lineage>
</organism>
<keyword evidence="5" id="KW-0201">Cytochrome c-type biogenesis</keyword>
<dbReference type="PANTHER" id="PTHR34128:SF2">
    <property type="entry name" value="CYTOCHROME C-TYPE BIOGENESIS PROTEIN CCME HOMOLOG, MITOCHONDRIAL"/>
    <property type="match status" value="1"/>
</dbReference>
<sequence>MTRKQKRFAVILGLGAVVVLAVALILNALRDQIVFFYSPTELIERPALATDAIRIGGLVEDGSWVVEGSSNIFAITDGANSVKVTYPNLVPDLFREGQGVIAEGSLLADGTFLATNVLAKHDENFIPKEVEAAMKAQGIWKGDGEEYGSNSGSGASNIGGGSSSGGENQ</sequence>
<gene>
    <name evidence="10" type="ORF">MNBD_ALPHA11-2036</name>
</gene>
<evidence type="ECO:0000256" key="3">
    <source>
        <dbReference type="ARBA" id="ARBA00022692"/>
    </source>
</evidence>
<keyword evidence="7" id="KW-0408">Iron</keyword>